<evidence type="ECO:0000313" key="2">
    <source>
        <dbReference type="Proteomes" id="UP000634136"/>
    </source>
</evidence>
<reference evidence="1" key="1">
    <citation type="submission" date="2020-09" db="EMBL/GenBank/DDBJ databases">
        <title>Genome-Enabled Discovery of Anthraquinone Biosynthesis in Senna tora.</title>
        <authorList>
            <person name="Kang S.-H."/>
            <person name="Pandey R.P."/>
            <person name="Lee C.-M."/>
            <person name="Sim J.-S."/>
            <person name="Jeong J.-T."/>
            <person name="Choi B.-S."/>
            <person name="Jung M."/>
            <person name="Ginzburg D."/>
            <person name="Zhao K."/>
            <person name="Won S.Y."/>
            <person name="Oh T.-J."/>
            <person name="Yu Y."/>
            <person name="Kim N.-H."/>
            <person name="Lee O.R."/>
            <person name="Lee T.-H."/>
            <person name="Bashyal P."/>
            <person name="Kim T.-S."/>
            <person name="Lee W.-H."/>
            <person name="Kawkins C."/>
            <person name="Kim C.-K."/>
            <person name="Kim J.S."/>
            <person name="Ahn B.O."/>
            <person name="Rhee S.Y."/>
            <person name="Sohng J.K."/>
        </authorList>
    </citation>
    <scope>NUCLEOTIDE SEQUENCE</scope>
    <source>
        <tissue evidence="1">Leaf</tissue>
    </source>
</reference>
<dbReference type="AlphaFoldDB" id="A0A834W7W1"/>
<organism evidence="1 2">
    <name type="scientific">Senna tora</name>
    <dbReference type="NCBI Taxonomy" id="362788"/>
    <lineage>
        <taxon>Eukaryota</taxon>
        <taxon>Viridiplantae</taxon>
        <taxon>Streptophyta</taxon>
        <taxon>Embryophyta</taxon>
        <taxon>Tracheophyta</taxon>
        <taxon>Spermatophyta</taxon>
        <taxon>Magnoliopsida</taxon>
        <taxon>eudicotyledons</taxon>
        <taxon>Gunneridae</taxon>
        <taxon>Pentapetalae</taxon>
        <taxon>rosids</taxon>
        <taxon>fabids</taxon>
        <taxon>Fabales</taxon>
        <taxon>Fabaceae</taxon>
        <taxon>Caesalpinioideae</taxon>
        <taxon>Cassia clade</taxon>
        <taxon>Senna</taxon>
    </lineage>
</organism>
<proteinExistence type="predicted"/>
<accession>A0A834W7W1</accession>
<gene>
    <name evidence="1" type="ORF">G2W53_039345</name>
</gene>
<comment type="caution">
    <text evidence="1">The sequence shown here is derived from an EMBL/GenBank/DDBJ whole genome shotgun (WGS) entry which is preliminary data.</text>
</comment>
<dbReference type="EMBL" id="JAAIUW010000012">
    <property type="protein sequence ID" value="KAF7807184.1"/>
    <property type="molecule type" value="Genomic_DNA"/>
</dbReference>
<sequence length="81" mass="9060">MFNTMNSTKNPYYLPPPFAIANEAVITPQPGYNKVATINPLNPNPSRPLTNDLTELKGILIQGFKTMRDAIIEEQAETKKQ</sequence>
<keyword evidence="2" id="KW-1185">Reference proteome</keyword>
<name>A0A834W7W1_9FABA</name>
<evidence type="ECO:0000313" key="1">
    <source>
        <dbReference type="EMBL" id="KAF7807184.1"/>
    </source>
</evidence>
<protein>
    <submittedName>
        <fullName evidence="1">Uncharacterized protein</fullName>
    </submittedName>
</protein>
<dbReference type="Proteomes" id="UP000634136">
    <property type="component" value="Unassembled WGS sequence"/>
</dbReference>